<accession>A0ABV2KSZ2</accession>
<dbReference type="EMBL" id="JBEPMX010000002">
    <property type="protein sequence ID" value="MET3682700.1"/>
    <property type="molecule type" value="Genomic_DNA"/>
</dbReference>
<sequence>MSERILQTYRELAIEKGAKLKTYAQVQTIMPDTNYVKVELKDETVYAEHMIISAGKQTNDLLAMLGEQVPLTPTRKTFSWFHSDEVVYGQQALPGWAYDMNGQTYYGFPSIEQ</sequence>
<proteinExistence type="predicted"/>
<evidence type="ECO:0000313" key="2">
    <source>
        <dbReference type="Proteomes" id="UP001549167"/>
    </source>
</evidence>
<name>A0ABV2KSZ2_9BACI</name>
<comment type="caution">
    <text evidence="1">The sequence shown here is derived from an EMBL/GenBank/DDBJ whole genome shotgun (WGS) entry which is preliminary data.</text>
</comment>
<dbReference type="SUPFAM" id="SSF51905">
    <property type="entry name" value="FAD/NAD(P)-binding domain"/>
    <property type="match status" value="1"/>
</dbReference>
<dbReference type="InterPro" id="IPR036188">
    <property type="entry name" value="FAD/NAD-bd_sf"/>
</dbReference>
<gene>
    <name evidence="1" type="ORF">ABID56_000781</name>
</gene>
<reference evidence="1 2" key="1">
    <citation type="submission" date="2024-06" db="EMBL/GenBank/DDBJ databases">
        <title>Genomic Encyclopedia of Type Strains, Phase IV (KMG-IV): sequencing the most valuable type-strain genomes for metagenomic binning, comparative biology and taxonomic classification.</title>
        <authorList>
            <person name="Goeker M."/>
        </authorList>
    </citation>
    <scope>NUCLEOTIDE SEQUENCE [LARGE SCALE GENOMIC DNA]</scope>
    <source>
        <strain evidence="1 2">DSM 23520</strain>
    </source>
</reference>
<dbReference type="Gene3D" id="3.50.50.60">
    <property type="entry name" value="FAD/NAD(P)-binding domain"/>
    <property type="match status" value="1"/>
</dbReference>
<protein>
    <submittedName>
        <fullName evidence="1">Glycine/D-amino acid oxidase-like deaminating enzyme</fullName>
    </submittedName>
</protein>
<organism evidence="1 2">
    <name type="scientific">Alkalibacillus flavidus</name>
    <dbReference type="NCBI Taxonomy" id="546021"/>
    <lineage>
        <taxon>Bacteria</taxon>
        <taxon>Bacillati</taxon>
        <taxon>Bacillota</taxon>
        <taxon>Bacilli</taxon>
        <taxon>Bacillales</taxon>
        <taxon>Bacillaceae</taxon>
        <taxon>Alkalibacillus</taxon>
    </lineage>
</organism>
<evidence type="ECO:0000313" key="1">
    <source>
        <dbReference type="EMBL" id="MET3682700.1"/>
    </source>
</evidence>
<dbReference type="Gene3D" id="3.30.9.10">
    <property type="entry name" value="D-Amino Acid Oxidase, subunit A, domain 2"/>
    <property type="match status" value="1"/>
</dbReference>
<keyword evidence="2" id="KW-1185">Reference proteome</keyword>
<dbReference type="Proteomes" id="UP001549167">
    <property type="component" value="Unassembled WGS sequence"/>
</dbReference>